<evidence type="ECO:0000313" key="2">
    <source>
        <dbReference type="Proteomes" id="UP001597549"/>
    </source>
</evidence>
<dbReference type="InterPro" id="IPR026350">
    <property type="entry name" value="GxxExxY"/>
</dbReference>
<accession>A0ABW5Z6Y3</accession>
<comment type="caution">
    <text evidence="1">The sequence shown here is derived from an EMBL/GenBank/DDBJ whole genome shotgun (WGS) entry which is preliminary data.</text>
</comment>
<organism evidence="1 2">
    <name type="scientific">Flavobacterium ardleyense</name>
    <dbReference type="NCBI Taxonomy" id="2038737"/>
    <lineage>
        <taxon>Bacteria</taxon>
        <taxon>Pseudomonadati</taxon>
        <taxon>Bacteroidota</taxon>
        <taxon>Flavobacteriia</taxon>
        <taxon>Flavobacteriales</taxon>
        <taxon>Flavobacteriaceae</taxon>
        <taxon>Flavobacterium</taxon>
    </lineage>
</organism>
<reference evidence="2" key="1">
    <citation type="journal article" date="2019" name="Int. J. Syst. Evol. Microbiol.">
        <title>The Global Catalogue of Microorganisms (GCM) 10K type strain sequencing project: providing services to taxonomists for standard genome sequencing and annotation.</title>
        <authorList>
            <consortium name="The Broad Institute Genomics Platform"/>
            <consortium name="The Broad Institute Genome Sequencing Center for Infectious Disease"/>
            <person name="Wu L."/>
            <person name="Ma J."/>
        </authorList>
    </citation>
    <scope>NUCLEOTIDE SEQUENCE [LARGE SCALE GENOMIC DNA]</scope>
    <source>
        <strain evidence="2">KCTC 52644</strain>
    </source>
</reference>
<dbReference type="EMBL" id="JBHUOL010000012">
    <property type="protein sequence ID" value="MFD2908473.1"/>
    <property type="molecule type" value="Genomic_DNA"/>
</dbReference>
<proteinExistence type="predicted"/>
<evidence type="ECO:0000313" key="1">
    <source>
        <dbReference type="EMBL" id="MFD2908473.1"/>
    </source>
</evidence>
<dbReference type="Gene3D" id="3.90.320.10">
    <property type="match status" value="1"/>
</dbReference>
<dbReference type="Pfam" id="PF13366">
    <property type="entry name" value="PDDEXK_3"/>
    <property type="match status" value="1"/>
</dbReference>
<protein>
    <submittedName>
        <fullName evidence="1">GxxExxY protein</fullName>
    </submittedName>
</protein>
<keyword evidence="2" id="KW-1185">Reference proteome</keyword>
<dbReference type="InterPro" id="IPR011604">
    <property type="entry name" value="PDDEXK-like_dom_sf"/>
</dbReference>
<dbReference type="Proteomes" id="UP001597549">
    <property type="component" value="Unassembled WGS sequence"/>
</dbReference>
<dbReference type="RefSeq" id="WP_379806031.1">
    <property type="nucleotide sequence ID" value="NZ_JBHUOL010000012.1"/>
</dbReference>
<sequence>MTEQEISKLVFDSALKVHKVLGPGLLESAYEECLFYELKKSNLKVEKQKALPLVYEEVKLDIGYRIDIIIEDKFIVEIKAVESLNEVHLAQLLTYLKLTDCKLGFLINFNVKLLKDGVRRVINGQL</sequence>
<gene>
    <name evidence="1" type="ORF">ACFSX9_06965</name>
</gene>
<dbReference type="NCBIfam" id="TIGR04256">
    <property type="entry name" value="GxxExxY"/>
    <property type="match status" value="1"/>
</dbReference>
<name>A0ABW5Z6Y3_9FLAO</name>